<keyword evidence="6 11" id="KW-0812">Transmembrane</keyword>
<keyword evidence="5" id="KW-0997">Cell inner membrane</keyword>
<feature type="region of interest" description="Disordered" evidence="10">
    <location>
        <begin position="122"/>
        <end position="151"/>
    </location>
</feature>
<comment type="subcellular location">
    <subcellularLocation>
        <location evidence="1">Cell inner membrane</location>
        <topology evidence="1">Single-pass membrane protein</topology>
        <orientation evidence="1">Periplasmic side</orientation>
    </subcellularLocation>
</comment>
<feature type="domain" description="TonB C-terminal" evidence="12">
    <location>
        <begin position="153"/>
        <end position="244"/>
    </location>
</feature>
<dbReference type="Gene3D" id="3.30.1150.10">
    <property type="match status" value="1"/>
</dbReference>
<keyword evidence="8 11" id="KW-1133">Transmembrane helix</keyword>
<evidence type="ECO:0000256" key="9">
    <source>
        <dbReference type="ARBA" id="ARBA00023136"/>
    </source>
</evidence>
<dbReference type="GO" id="GO:0015031">
    <property type="term" value="P:protein transport"/>
    <property type="evidence" value="ECO:0007669"/>
    <property type="project" value="UniProtKB-KW"/>
</dbReference>
<evidence type="ECO:0000313" key="13">
    <source>
        <dbReference type="EMBL" id="PKU24006.1"/>
    </source>
</evidence>
<dbReference type="PANTHER" id="PTHR33446:SF2">
    <property type="entry name" value="PROTEIN TONB"/>
    <property type="match status" value="1"/>
</dbReference>
<feature type="compositionally biased region" description="Pro residues" evidence="10">
    <location>
        <begin position="61"/>
        <end position="74"/>
    </location>
</feature>
<comment type="similarity">
    <text evidence="2">Belongs to the TonB family.</text>
</comment>
<keyword evidence="14" id="KW-1185">Reference proteome</keyword>
<comment type="caution">
    <text evidence="13">The sequence shown here is derived from an EMBL/GenBank/DDBJ whole genome shotgun (WGS) entry which is preliminary data.</text>
</comment>
<dbReference type="InterPro" id="IPR037682">
    <property type="entry name" value="TonB_C"/>
</dbReference>
<dbReference type="InterPro" id="IPR006260">
    <property type="entry name" value="TonB/TolA_C"/>
</dbReference>
<evidence type="ECO:0000256" key="5">
    <source>
        <dbReference type="ARBA" id="ARBA00022519"/>
    </source>
</evidence>
<evidence type="ECO:0000256" key="10">
    <source>
        <dbReference type="SAM" id="MobiDB-lite"/>
    </source>
</evidence>
<keyword evidence="9 11" id="KW-0472">Membrane</keyword>
<feature type="region of interest" description="Disordered" evidence="10">
    <location>
        <begin position="50"/>
        <end position="82"/>
    </location>
</feature>
<feature type="transmembrane region" description="Helical" evidence="11">
    <location>
        <begin position="21"/>
        <end position="40"/>
    </location>
</feature>
<feature type="region of interest" description="Disordered" evidence="10">
    <location>
        <begin position="87"/>
        <end position="106"/>
    </location>
</feature>
<keyword evidence="4" id="KW-1003">Cell membrane</keyword>
<keyword evidence="3" id="KW-0813">Transport</keyword>
<evidence type="ECO:0000256" key="2">
    <source>
        <dbReference type="ARBA" id="ARBA00006555"/>
    </source>
</evidence>
<evidence type="ECO:0000256" key="6">
    <source>
        <dbReference type="ARBA" id="ARBA00022692"/>
    </source>
</evidence>
<dbReference type="PROSITE" id="PS52015">
    <property type="entry name" value="TONB_CTD"/>
    <property type="match status" value="1"/>
</dbReference>
<dbReference type="GO" id="GO:0098797">
    <property type="term" value="C:plasma membrane protein complex"/>
    <property type="evidence" value="ECO:0007669"/>
    <property type="project" value="TreeGrafter"/>
</dbReference>
<keyword evidence="7" id="KW-0653">Protein transport</keyword>
<evidence type="ECO:0000256" key="8">
    <source>
        <dbReference type="ARBA" id="ARBA00022989"/>
    </source>
</evidence>
<dbReference type="PANTHER" id="PTHR33446">
    <property type="entry name" value="PROTEIN TONB-RELATED"/>
    <property type="match status" value="1"/>
</dbReference>
<evidence type="ECO:0000256" key="11">
    <source>
        <dbReference type="SAM" id="Phobius"/>
    </source>
</evidence>
<dbReference type="SUPFAM" id="SSF74653">
    <property type="entry name" value="TolA/TonB C-terminal domain"/>
    <property type="match status" value="1"/>
</dbReference>
<sequence>MDLTPPRADDWDLPRTKLWSTSALVILALHLGAVLAAVVWPPHVTEPPPPPSAMMIDMAPLPTPPAAPPPAPKPPEPKPVRPIEKAIEPPARKPPAPVARVKPPTAVVPPPVVEPAVALPAETAPRETRPAPAQPSATAEAPAQTPSGNAKPTWQGLLLAHLERYKRYPASARARRQEGVATVRFVMDRSGAVLSAKLERSSGSVALDEEGIDLLERAQPLPAPPVDIPGEHIELVVPVQFFLR</sequence>
<proteinExistence type="inferred from homology"/>
<dbReference type="GO" id="GO:0031992">
    <property type="term" value="F:energy transducer activity"/>
    <property type="evidence" value="ECO:0007669"/>
    <property type="project" value="TreeGrafter"/>
</dbReference>
<organism evidence="13 14">
    <name type="scientific">Telmatospirillum siberiense</name>
    <dbReference type="NCBI Taxonomy" id="382514"/>
    <lineage>
        <taxon>Bacteria</taxon>
        <taxon>Pseudomonadati</taxon>
        <taxon>Pseudomonadota</taxon>
        <taxon>Alphaproteobacteria</taxon>
        <taxon>Rhodospirillales</taxon>
        <taxon>Rhodospirillaceae</taxon>
        <taxon>Telmatospirillum</taxon>
    </lineage>
</organism>
<reference evidence="14" key="1">
    <citation type="submission" date="2017-12" db="EMBL/GenBank/DDBJ databases">
        <title>Draft genome sequence of Telmatospirillum siberiense 26-4b1T, an acidotolerant peatland alphaproteobacterium potentially involved in sulfur cycling.</title>
        <authorList>
            <person name="Hausmann B."/>
            <person name="Pjevac P."/>
            <person name="Schreck K."/>
            <person name="Herbold C.W."/>
            <person name="Daims H."/>
            <person name="Wagner M."/>
            <person name="Pester M."/>
            <person name="Loy A."/>
        </authorList>
    </citation>
    <scope>NUCLEOTIDE SEQUENCE [LARGE SCALE GENOMIC DNA]</scope>
    <source>
        <strain evidence="14">26-4b1</strain>
    </source>
</reference>
<name>A0A2N3PUD7_9PROT</name>
<dbReference type="Pfam" id="PF03544">
    <property type="entry name" value="TonB_C"/>
    <property type="match status" value="1"/>
</dbReference>
<dbReference type="InterPro" id="IPR051045">
    <property type="entry name" value="TonB-dependent_transducer"/>
</dbReference>
<evidence type="ECO:0000313" key="14">
    <source>
        <dbReference type="Proteomes" id="UP000233293"/>
    </source>
</evidence>
<evidence type="ECO:0000256" key="4">
    <source>
        <dbReference type="ARBA" id="ARBA00022475"/>
    </source>
</evidence>
<dbReference type="AlphaFoldDB" id="A0A2N3PUD7"/>
<accession>A0A2N3PUD7</accession>
<dbReference type="Proteomes" id="UP000233293">
    <property type="component" value="Unassembled WGS sequence"/>
</dbReference>
<evidence type="ECO:0000256" key="7">
    <source>
        <dbReference type="ARBA" id="ARBA00022927"/>
    </source>
</evidence>
<dbReference type="NCBIfam" id="TIGR01352">
    <property type="entry name" value="tonB_Cterm"/>
    <property type="match status" value="1"/>
</dbReference>
<dbReference type="GO" id="GO:0055085">
    <property type="term" value="P:transmembrane transport"/>
    <property type="evidence" value="ECO:0007669"/>
    <property type="project" value="InterPro"/>
</dbReference>
<dbReference type="OrthoDB" id="8481221at2"/>
<evidence type="ECO:0000259" key="12">
    <source>
        <dbReference type="PROSITE" id="PS52015"/>
    </source>
</evidence>
<protein>
    <submittedName>
        <fullName evidence="13">Energy transducer TonB</fullName>
    </submittedName>
</protein>
<evidence type="ECO:0000256" key="3">
    <source>
        <dbReference type="ARBA" id="ARBA00022448"/>
    </source>
</evidence>
<dbReference type="PRINTS" id="PR01217">
    <property type="entry name" value="PRICHEXTENSN"/>
</dbReference>
<dbReference type="EMBL" id="PIUM01000015">
    <property type="protein sequence ID" value="PKU24006.1"/>
    <property type="molecule type" value="Genomic_DNA"/>
</dbReference>
<gene>
    <name evidence="13" type="ORF">CWS72_13840</name>
</gene>
<evidence type="ECO:0000256" key="1">
    <source>
        <dbReference type="ARBA" id="ARBA00004383"/>
    </source>
</evidence>